<dbReference type="AlphaFoldDB" id="A0A137NQG0"/>
<evidence type="ECO:0000313" key="1">
    <source>
        <dbReference type="EMBL" id="KXN64952.1"/>
    </source>
</evidence>
<organism evidence="1 2">
    <name type="scientific">Conidiobolus coronatus (strain ATCC 28846 / CBS 209.66 / NRRL 28638)</name>
    <name type="common">Delacroixia coronata</name>
    <dbReference type="NCBI Taxonomy" id="796925"/>
    <lineage>
        <taxon>Eukaryota</taxon>
        <taxon>Fungi</taxon>
        <taxon>Fungi incertae sedis</taxon>
        <taxon>Zoopagomycota</taxon>
        <taxon>Entomophthoromycotina</taxon>
        <taxon>Entomophthoromycetes</taxon>
        <taxon>Entomophthorales</taxon>
        <taxon>Ancylistaceae</taxon>
        <taxon>Conidiobolus</taxon>
    </lineage>
</organism>
<name>A0A137NQG0_CONC2</name>
<reference evidence="1 2" key="1">
    <citation type="journal article" date="2015" name="Genome Biol. Evol.">
        <title>Phylogenomic analyses indicate that early fungi evolved digesting cell walls of algal ancestors of land plants.</title>
        <authorList>
            <person name="Chang Y."/>
            <person name="Wang S."/>
            <person name="Sekimoto S."/>
            <person name="Aerts A.L."/>
            <person name="Choi C."/>
            <person name="Clum A."/>
            <person name="LaButti K.M."/>
            <person name="Lindquist E.A."/>
            <person name="Yee Ngan C."/>
            <person name="Ohm R.A."/>
            <person name="Salamov A.A."/>
            <person name="Grigoriev I.V."/>
            <person name="Spatafora J.W."/>
            <person name="Berbee M.L."/>
        </authorList>
    </citation>
    <scope>NUCLEOTIDE SEQUENCE [LARGE SCALE GENOMIC DNA]</scope>
    <source>
        <strain evidence="1 2">NRRL 28638</strain>
    </source>
</reference>
<dbReference type="EMBL" id="KQ965049">
    <property type="protein sequence ID" value="KXN64952.1"/>
    <property type="molecule type" value="Genomic_DNA"/>
</dbReference>
<keyword evidence="2" id="KW-1185">Reference proteome</keyword>
<protein>
    <submittedName>
        <fullName evidence="1">Uncharacterized protein</fullName>
    </submittedName>
</protein>
<accession>A0A137NQG0</accession>
<gene>
    <name evidence="1" type="ORF">CONCODRAFT_13647</name>
</gene>
<proteinExistence type="predicted"/>
<sequence length="256" mass="28990">MDINHSRDKDETVFLAIDDETNVAGYDTENELDKDMGRIYAVDLPGTMTKEILHRRTIRKQNELIALDLTEDSRVNGYILPKFSDYYDTVGSNCTIGNYCTHLPLYGVSAPNFIADNPSTISELITTRVWKHERVLAPEHNAKYKWSSKKAVKLDVYKFPIISPLGKNYTGARFTVLLANIDRLYQNFYTSFTPFQSRAGGKELTSTLDIDSQGDSNICVLSKFVPAYTICVSHGEIYSLSQTEIYGLLVFMTHLL</sequence>
<evidence type="ECO:0000313" key="2">
    <source>
        <dbReference type="Proteomes" id="UP000070444"/>
    </source>
</evidence>
<dbReference type="Proteomes" id="UP000070444">
    <property type="component" value="Unassembled WGS sequence"/>
</dbReference>